<evidence type="ECO:0000313" key="2">
    <source>
        <dbReference type="Proteomes" id="UP000475325"/>
    </source>
</evidence>
<gene>
    <name evidence="1" type="ORF">TWF102_009394</name>
</gene>
<comment type="caution">
    <text evidence="1">The sequence shown here is derived from an EMBL/GenBank/DDBJ whole genome shotgun (WGS) entry which is preliminary data.</text>
</comment>
<dbReference type="Proteomes" id="UP000475325">
    <property type="component" value="Unassembled WGS sequence"/>
</dbReference>
<sequence length="74" mass="8112">MPVAEAIDASLSQLISDLSQYSASRPVFFRLDLCPGFWLPFQEPFFTGASDLGWKDMSQAKDCGSSSQSSKTDN</sequence>
<reference evidence="1 2" key="1">
    <citation type="submission" date="2019-06" db="EMBL/GenBank/DDBJ databases">
        <authorList>
            <person name="Palmer J.M."/>
        </authorList>
    </citation>
    <scope>NUCLEOTIDE SEQUENCE [LARGE SCALE GENOMIC DNA]</scope>
    <source>
        <strain evidence="1 2">TWF102</strain>
    </source>
</reference>
<dbReference type="AlphaFoldDB" id="A0A7C8N5X3"/>
<dbReference type="EMBL" id="WIQW01000062">
    <property type="protein sequence ID" value="KAF3090177.1"/>
    <property type="molecule type" value="Genomic_DNA"/>
</dbReference>
<organism evidence="1 2">
    <name type="scientific">Orbilia oligospora</name>
    <name type="common">Nematode-trapping fungus</name>
    <name type="synonym">Arthrobotrys oligospora</name>
    <dbReference type="NCBI Taxonomy" id="2813651"/>
    <lineage>
        <taxon>Eukaryota</taxon>
        <taxon>Fungi</taxon>
        <taxon>Dikarya</taxon>
        <taxon>Ascomycota</taxon>
        <taxon>Pezizomycotina</taxon>
        <taxon>Orbiliomycetes</taxon>
        <taxon>Orbiliales</taxon>
        <taxon>Orbiliaceae</taxon>
        <taxon>Orbilia</taxon>
    </lineage>
</organism>
<name>A0A7C8N5X3_ORBOL</name>
<protein>
    <submittedName>
        <fullName evidence="1">Uncharacterized protein</fullName>
    </submittedName>
</protein>
<evidence type="ECO:0000313" key="1">
    <source>
        <dbReference type="EMBL" id="KAF3090177.1"/>
    </source>
</evidence>
<proteinExistence type="predicted"/>
<accession>A0A7C8N5X3</accession>